<evidence type="ECO:0000313" key="3">
    <source>
        <dbReference type="Proteomes" id="UP000238916"/>
    </source>
</evidence>
<sequence>MKGTLGLVLILTTVLAPTLLAIPLLLLGAGLATVFSFLLLRGKARGESLRREFLYYTASAAFVSIGAVAVGVAQGYFSILGVRLFGL</sequence>
<name>A0A2U3K6Z7_9FIRM</name>
<accession>A0A2U3K6Z7</accession>
<keyword evidence="1" id="KW-0812">Transmembrane</keyword>
<evidence type="ECO:0000256" key="1">
    <source>
        <dbReference type="SAM" id="Phobius"/>
    </source>
</evidence>
<keyword evidence="1" id="KW-0472">Membrane</keyword>
<feature type="transmembrane region" description="Helical" evidence="1">
    <location>
        <begin position="53"/>
        <end position="77"/>
    </location>
</feature>
<proteinExistence type="predicted"/>
<protein>
    <submittedName>
        <fullName evidence="2">Fragment of putative stage II sporulation protein M</fullName>
    </submittedName>
</protein>
<dbReference type="EMBL" id="OMOF01000057">
    <property type="protein sequence ID" value="SPF35444.1"/>
    <property type="molecule type" value="Genomic_DNA"/>
</dbReference>
<dbReference type="Proteomes" id="UP000238916">
    <property type="component" value="Unassembled WGS sequence"/>
</dbReference>
<feature type="transmembrane region" description="Helical" evidence="1">
    <location>
        <begin position="20"/>
        <end position="41"/>
    </location>
</feature>
<dbReference type="AlphaFoldDB" id="A0A2U3K6Z7"/>
<evidence type="ECO:0000313" key="2">
    <source>
        <dbReference type="EMBL" id="SPF35444.1"/>
    </source>
</evidence>
<organism evidence="2 3">
    <name type="scientific">Candidatus Desulfosporosinus infrequens</name>
    <dbReference type="NCBI Taxonomy" id="2043169"/>
    <lineage>
        <taxon>Bacteria</taxon>
        <taxon>Bacillati</taxon>
        <taxon>Bacillota</taxon>
        <taxon>Clostridia</taxon>
        <taxon>Eubacteriales</taxon>
        <taxon>Desulfitobacteriaceae</taxon>
        <taxon>Desulfosporosinus</taxon>
    </lineage>
</organism>
<reference evidence="3" key="1">
    <citation type="submission" date="2018-02" db="EMBL/GenBank/DDBJ databases">
        <authorList>
            <person name="Hausmann B."/>
        </authorList>
    </citation>
    <scope>NUCLEOTIDE SEQUENCE [LARGE SCALE GENOMIC DNA]</scope>
    <source>
        <strain evidence="3">Peat soil MAG SbF1</strain>
    </source>
</reference>
<keyword evidence="1" id="KW-1133">Transmembrane helix</keyword>
<gene>
    <name evidence="2" type="primary">spoIIM_b</name>
    <name evidence="2" type="ORF">SBF1_150043</name>
</gene>